<dbReference type="Pfam" id="PF13247">
    <property type="entry name" value="Fer4_11"/>
    <property type="match status" value="1"/>
</dbReference>
<keyword evidence="10" id="KW-1185">Reference proteome</keyword>
<dbReference type="PANTHER" id="PTHR43177">
    <property type="entry name" value="PROTEIN NRFC"/>
    <property type="match status" value="1"/>
</dbReference>
<dbReference type="InterPro" id="IPR050954">
    <property type="entry name" value="ET_IronSulfur_Cluster-Binding"/>
</dbReference>
<dbReference type="CDD" id="cd10563">
    <property type="entry name" value="CooF_like"/>
    <property type="match status" value="1"/>
</dbReference>
<proteinExistence type="predicted"/>
<dbReference type="RefSeq" id="WP_278294229.1">
    <property type="nucleotide sequence ID" value="NZ_FQXO01000037.1"/>
</dbReference>
<evidence type="ECO:0000256" key="7">
    <source>
        <dbReference type="ARBA" id="ARBA00023014"/>
    </source>
</evidence>
<organism evidence="9 10">
    <name type="scientific">Caloranaerobacter azorensis DSM 13643</name>
    <dbReference type="NCBI Taxonomy" id="1121264"/>
    <lineage>
        <taxon>Bacteria</taxon>
        <taxon>Bacillati</taxon>
        <taxon>Bacillota</taxon>
        <taxon>Tissierellia</taxon>
        <taxon>Tissierellales</taxon>
        <taxon>Thermohalobacteraceae</taxon>
        <taxon>Caloranaerobacter</taxon>
    </lineage>
</organism>
<dbReference type="PROSITE" id="PS51379">
    <property type="entry name" value="4FE4S_FER_2"/>
    <property type="match status" value="2"/>
</dbReference>
<evidence type="ECO:0000256" key="3">
    <source>
        <dbReference type="ARBA" id="ARBA00022723"/>
    </source>
</evidence>
<evidence type="ECO:0000256" key="1">
    <source>
        <dbReference type="ARBA" id="ARBA00022448"/>
    </source>
</evidence>
<dbReference type="InterPro" id="IPR017900">
    <property type="entry name" value="4Fe4S_Fe_S_CS"/>
</dbReference>
<dbReference type="SUPFAM" id="SSF54862">
    <property type="entry name" value="4Fe-4S ferredoxins"/>
    <property type="match status" value="1"/>
</dbReference>
<dbReference type="Gene3D" id="3.30.70.20">
    <property type="match status" value="2"/>
</dbReference>
<evidence type="ECO:0000313" key="9">
    <source>
        <dbReference type="EMBL" id="SHH63976.1"/>
    </source>
</evidence>
<dbReference type="Proteomes" id="UP000183967">
    <property type="component" value="Unassembled WGS sequence"/>
</dbReference>
<protein>
    <submittedName>
        <fullName evidence="9">Carbon-monoxide dehydrogenase iron sulfur subunit</fullName>
    </submittedName>
</protein>
<dbReference type="PANTHER" id="PTHR43177:SF5">
    <property type="entry name" value="ANAEROBIC DIMETHYL SULFOXIDE REDUCTASE CHAIN B-RELATED"/>
    <property type="match status" value="1"/>
</dbReference>
<keyword evidence="4" id="KW-0677">Repeat</keyword>
<dbReference type="PROSITE" id="PS00198">
    <property type="entry name" value="4FE4S_FER_1"/>
    <property type="match status" value="1"/>
</dbReference>
<keyword evidence="1" id="KW-0813">Transport</keyword>
<dbReference type="AlphaFoldDB" id="A0A1M5UM55"/>
<dbReference type="GO" id="GO:0046872">
    <property type="term" value="F:metal ion binding"/>
    <property type="evidence" value="ECO:0007669"/>
    <property type="project" value="UniProtKB-KW"/>
</dbReference>
<keyword evidence="2" id="KW-0004">4Fe-4S</keyword>
<keyword evidence="5" id="KW-0249">Electron transport</keyword>
<name>A0A1M5UM55_9FIRM</name>
<feature type="domain" description="4Fe-4S ferredoxin-type" evidence="8">
    <location>
        <begin position="3"/>
        <end position="32"/>
    </location>
</feature>
<evidence type="ECO:0000256" key="4">
    <source>
        <dbReference type="ARBA" id="ARBA00022737"/>
    </source>
</evidence>
<accession>A0A1M5UM55</accession>
<evidence type="ECO:0000259" key="8">
    <source>
        <dbReference type="PROSITE" id="PS51379"/>
    </source>
</evidence>
<sequence>MLKRIKVDRDLCMACLNCVLACMDEHNKKGKSVYDLDLEDVSNGSRNHIELDKNKCPTPIICRHCEEPECVYTCMSGAMTKDKKSGLVLYDEEKCSSCFMCIMACPYGVLKADEVEKRVVLKCDMCGDREIPRCVESCTTGCLSIEEDE</sequence>
<evidence type="ECO:0000256" key="6">
    <source>
        <dbReference type="ARBA" id="ARBA00023004"/>
    </source>
</evidence>
<dbReference type="GO" id="GO:0051539">
    <property type="term" value="F:4 iron, 4 sulfur cluster binding"/>
    <property type="evidence" value="ECO:0007669"/>
    <property type="project" value="UniProtKB-KW"/>
</dbReference>
<dbReference type="EMBL" id="FQXO01000037">
    <property type="protein sequence ID" value="SHH63976.1"/>
    <property type="molecule type" value="Genomic_DNA"/>
</dbReference>
<feature type="domain" description="4Fe-4S ferredoxin-type" evidence="8">
    <location>
        <begin position="86"/>
        <end position="115"/>
    </location>
</feature>
<keyword evidence="6" id="KW-0408">Iron</keyword>
<keyword evidence="3" id="KW-0479">Metal-binding</keyword>
<reference evidence="10" key="1">
    <citation type="submission" date="2016-11" db="EMBL/GenBank/DDBJ databases">
        <authorList>
            <person name="Varghese N."/>
            <person name="Submissions S."/>
        </authorList>
    </citation>
    <scope>NUCLEOTIDE SEQUENCE [LARGE SCALE GENOMIC DNA]</scope>
    <source>
        <strain evidence="10">DSM 13643</strain>
    </source>
</reference>
<evidence type="ECO:0000256" key="2">
    <source>
        <dbReference type="ARBA" id="ARBA00022485"/>
    </source>
</evidence>
<gene>
    <name evidence="9" type="ORF">SAMN02745135_01483</name>
</gene>
<keyword evidence="7" id="KW-0411">Iron-sulfur</keyword>
<dbReference type="InterPro" id="IPR017896">
    <property type="entry name" value="4Fe4S_Fe-S-bd"/>
</dbReference>
<evidence type="ECO:0000313" key="10">
    <source>
        <dbReference type="Proteomes" id="UP000183967"/>
    </source>
</evidence>
<evidence type="ECO:0000256" key="5">
    <source>
        <dbReference type="ARBA" id="ARBA00022982"/>
    </source>
</evidence>